<reference evidence="2 3" key="1">
    <citation type="submission" date="2018-05" db="EMBL/GenBank/DDBJ databases">
        <title>Genome sequencing of Flavobacterium sp. HYN0049.</title>
        <authorList>
            <person name="Yi H."/>
            <person name="Baek C."/>
        </authorList>
    </citation>
    <scope>NUCLEOTIDE SEQUENCE [LARGE SCALE GENOMIC DNA]</scope>
    <source>
        <strain evidence="2 3">HYN0049</strain>
    </source>
</reference>
<dbReference type="Proteomes" id="UP000244937">
    <property type="component" value="Chromosome"/>
</dbReference>
<name>A0A2S1SDD7_9FLAO</name>
<dbReference type="AlphaFoldDB" id="A0A2S1SDD7"/>
<dbReference type="RefSeq" id="WP_108902216.1">
    <property type="nucleotide sequence ID" value="NZ_CP029187.1"/>
</dbReference>
<proteinExistence type="predicted"/>
<keyword evidence="3" id="KW-1185">Reference proteome</keyword>
<feature type="transmembrane region" description="Helical" evidence="1">
    <location>
        <begin position="12"/>
        <end position="32"/>
    </location>
</feature>
<dbReference type="KEGG" id="fpal:HYN49_00035"/>
<dbReference type="InterPro" id="IPR018736">
    <property type="entry name" value="DUF2279_periplasmic_lipo"/>
</dbReference>
<dbReference type="EMBL" id="CP029187">
    <property type="protein sequence ID" value="AWI24407.1"/>
    <property type="molecule type" value="Genomic_DNA"/>
</dbReference>
<protein>
    <submittedName>
        <fullName evidence="2">DUF2279 domain-containing protein</fullName>
    </submittedName>
</protein>
<organism evidence="2 3">
    <name type="scientific">Flavobacterium pallidum</name>
    <dbReference type="NCBI Taxonomy" id="2172098"/>
    <lineage>
        <taxon>Bacteria</taxon>
        <taxon>Pseudomonadati</taxon>
        <taxon>Bacteroidota</taxon>
        <taxon>Flavobacteriia</taxon>
        <taxon>Flavobacteriales</taxon>
        <taxon>Flavobacteriaceae</taxon>
        <taxon>Flavobacterium</taxon>
    </lineage>
</organism>
<accession>A0A2S1SDD7</accession>
<evidence type="ECO:0000313" key="3">
    <source>
        <dbReference type="Proteomes" id="UP000244937"/>
    </source>
</evidence>
<dbReference type="OrthoDB" id="9803535at2"/>
<gene>
    <name evidence="2" type="ORF">HYN49_00035</name>
</gene>
<dbReference type="Pfam" id="PF10043">
    <property type="entry name" value="DUF2279"/>
    <property type="match status" value="1"/>
</dbReference>
<evidence type="ECO:0000313" key="2">
    <source>
        <dbReference type="EMBL" id="AWI24407.1"/>
    </source>
</evidence>
<keyword evidence="1" id="KW-1133">Transmembrane helix</keyword>
<evidence type="ECO:0000256" key="1">
    <source>
        <dbReference type="SAM" id="Phobius"/>
    </source>
</evidence>
<keyword evidence="1" id="KW-0472">Membrane</keyword>
<keyword evidence="1" id="KW-0812">Transmembrane</keyword>
<sequence>MDQQPGHKKIVLASRYHIILLFVFVNTIVFAQSGFDTFLTPSDTLDAGRRNFVIGTETVLATGTLVGLSQVWYKDYPQSSFHFINDNNDWLQMDKVGHVYSSYHIGKAGFEALRWSGVSRQNSLVYGSTLGLAFLTVVEVFDGYSAEWGASSGDMVANVSGTALFIGQELLWKEQRIIPKFSFHQTHYAKLRPDVLGTSFQEQLLKDYNGQTYWLSANLYAFTKCNAVPKWFNVAVGYGADGLVSGNGEAVPDLSGYPTRTRQFYLSFDVNLEKIRTKSHFLKTVFSLFNTIKIPAPAFEVNGLGKVKVHAFYF</sequence>